<dbReference type="AlphaFoldDB" id="X1FK35"/>
<feature type="non-terminal residue" evidence="1">
    <location>
        <position position="354"/>
    </location>
</feature>
<sequence>LALEVPHSALEGNANSIISCRINTTGAISGTKIYPVNLTTDWFNPFNITDHNNGTYTLDFSTVNIPASGFLESYNIEIFANKTNYGSTTEFITLLVHPLSTVAHVNTSLVSVNSNNVINLKVNYTKESSSEIITGSNCTVTWQGSLLITPVLDGFNIQLYTTGLAVDYYTALIKLEKAGYEDAFESVTIIIIEQDVNLTVSVNSEWIVENTLMPSYFQQTINISARVYAVIDEEYLSGGTLTLLSNNFQKKLTEIQSSNFSTSFILDGANFSSNINNMFLRFEQANYTTKIFPFQFFISAPTVNISVQIDRGKWLESDLLDDRSFNDEFQISCRAFVDVEGYLSGCYITFVNGE</sequence>
<evidence type="ECO:0000313" key="1">
    <source>
        <dbReference type="EMBL" id="GAH45327.1"/>
    </source>
</evidence>
<accession>X1FK35</accession>
<feature type="non-terminal residue" evidence="1">
    <location>
        <position position="1"/>
    </location>
</feature>
<proteinExistence type="predicted"/>
<gene>
    <name evidence="1" type="ORF">S03H2_17135</name>
</gene>
<protein>
    <submittedName>
        <fullName evidence="1">Uncharacterized protein</fullName>
    </submittedName>
</protein>
<organism evidence="1">
    <name type="scientific">marine sediment metagenome</name>
    <dbReference type="NCBI Taxonomy" id="412755"/>
    <lineage>
        <taxon>unclassified sequences</taxon>
        <taxon>metagenomes</taxon>
        <taxon>ecological metagenomes</taxon>
    </lineage>
</organism>
<dbReference type="EMBL" id="BARU01008813">
    <property type="protein sequence ID" value="GAH45327.1"/>
    <property type="molecule type" value="Genomic_DNA"/>
</dbReference>
<name>X1FK35_9ZZZZ</name>
<comment type="caution">
    <text evidence="1">The sequence shown here is derived from an EMBL/GenBank/DDBJ whole genome shotgun (WGS) entry which is preliminary data.</text>
</comment>
<reference evidence="1" key="1">
    <citation type="journal article" date="2014" name="Front. Microbiol.">
        <title>High frequency of phylogenetically diverse reductive dehalogenase-homologous genes in deep subseafloor sedimentary metagenomes.</title>
        <authorList>
            <person name="Kawai M."/>
            <person name="Futagami T."/>
            <person name="Toyoda A."/>
            <person name="Takaki Y."/>
            <person name="Nishi S."/>
            <person name="Hori S."/>
            <person name="Arai W."/>
            <person name="Tsubouchi T."/>
            <person name="Morono Y."/>
            <person name="Uchiyama I."/>
            <person name="Ito T."/>
            <person name="Fujiyama A."/>
            <person name="Inagaki F."/>
            <person name="Takami H."/>
        </authorList>
    </citation>
    <scope>NUCLEOTIDE SEQUENCE</scope>
    <source>
        <strain evidence="1">Expedition CK06-06</strain>
    </source>
</reference>